<dbReference type="RefSeq" id="WP_073147386.1">
    <property type="nucleotide sequence ID" value="NZ_FRAG01000007.1"/>
</dbReference>
<dbReference type="UniPathway" id="UPA00219"/>
<dbReference type="Pfam" id="PF03734">
    <property type="entry name" value="YkuD"/>
    <property type="match status" value="1"/>
</dbReference>
<dbReference type="GO" id="GO:0009252">
    <property type="term" value="P:peptidoglycan biosynthetic process"/>
    <property type="evidence" value="ECO:0007669"/>
    <property type="project" value="UniProtKB-UniPathway"/>
</dbReference>
<feature type="compositionally biased region" description="Acidic residues" evidence="7">
    <location>
        <begin position="55"/>
        <end position="70"/>
    </location>
</feature>
<dbReference type="Gene3D" id="2.40.440.10">
    <property type="entry name" value="L,D-transpeptidase catalytic domain-like"/>
    <property type="match status" value="1"/>
</dbReference>
<dbReference type="OrthoDB" id="92744at2"/>
<comment type="pathway">
    <text evidence="1 6">Cell wall biogenesis; peptidoglycan biosynthesis.</text>
</comment>
<feature type="domain" description="L,D-TPase catalytic" evidence="9">
    <location>
        <begin position="370"/>
        <end position="511"/>
    </location>
</feature>
<dbReference type="SUPFAM" id="SSF141523">
    <property type="entry name" value="L,D-transpeptidase catalytic domain-like"/>
    <property type="match status" value="1"/>
</dbReference>
<dbReference type="GO" id="GO:0008360">
    <property type="term" value="P:regulation of cell shape"/>
    <property type="evidence" value="ECO:0007669"/>
    <property type="project" value="UniProtKB-UniRule"/>
</dbReference>
<name>A0A1M6LQ37_PARC5</name>
<dbReference type="Proteomes" id="UP000184465">
    <property type="component" value="Unassembled WGS sequence"/>
</dbReference>
<feature type="chain" id="PRO_5012838986" evidence="8">
    <location>
        <begin position="27"/>
        <end position="512"/>
    </location>
</feature>
<reference evidence="10 11" key="1">
    <citation type="submission" date="2016-11" db="EMBL/GenBank/DDBJ databases">
        <authorList>
            <person name="Jaros S."/>
            <person name="Januszkiewicz K."/>
            <person name="Wedrychowicz H."/>
        </authorList>
    </citation>
    <scope>NUCLEOTIDE SEQUENCE [LARGE SCALE GENOMIC DNA]</scope>
    <source>
        <strain evidence="10 11">DSM 15212</strain>
    </source>
</reference>
<keyword evidence="4 6" id="KW-0573">Peptidoglycan synthesis</keyword>
<dbReference type="InterPro" id="IPR005490">
    <property type="entry name" value="LD_TPept_cat_dom"/>
</dbReference>
<evidence type="ECO:0000256" key="6">
    <source>
        <dbReference type="PROSITE-ProRule" id="PRU01373"/>
    </source>
</evidence>
<dbReference type="CDD" id="cd16913">
    <property type="entry name" value="YkuD_like"/>
    <property type="match status" value="1"/>
</dbReference>
<dbReference type="InterPro" id="IPR038063">
    <property type="entry name" value="Transpep_catalytic_dom"/>
</dbReference>
<evidence type="ECO:0000256" key="2">
    <source>
        <dbReference type="ARBA" id="ARBA00022679"/>
    </source>
</evidence>
<protein>
    <submittedName>
        <fullName evidence="10">L,D-transpeptidase catalytic domain</fullName>
    </submittedName>
</protein>
<evidence type="ECO:0000259" key="9">
    <source>
        <dbReference type="PROSITE" id="PS52029"/>
    </source>
</evidence>
<dbReference type="STRING" id="1121301.SAMN02745912_00891"/>
<dbReference type="AlphaFoldDB" id="A0A1M6LQ37"/>
<keyword evidence="8" id="KW-0732">Signal</keyword>
<feature type="active site" description="Proton donor/acceptor" evidence="6">
    <location>
        <position position="452"/>
    </location>
</feature>
<sequence length="512" mass="59570">MEKRIFISVMILLLISGCLEIPCSHADNTLPLDNEIQNLIDENKKLENDGSNQGDIEEDVNASDLKEDEELTKIAEEEHKTEEDTLIPQGEIEEKEQENTEDLQGNITKDIEAEEKEGTEVIDTEEKNTQKENTEEKEEKESGINQDGTQGEYIVLNTFNTQLPPSINLDLKYDKYNTSYDYLLLLRTNLNIREKPNTKARVLKKGLIYEKLNLAEEVKGQYIEKYNSDRWYKVFWKNNDKIQYGYVFAPLGTQRKFQFKKMEEAINKLKNEVDNTNTAYISNYKDRNGRAPLYDGAMVDKYGVKRYQAAPAYVEPNSNSEFRYISDGSLITILDKNNKYYKIRTLQFEGEYWIPKKYVSFWNSIKELTKAVVIDRKNQNQGVFEYRDGKWNLISYVFATTGAKAKYKEETALGYYMAIEKKKRFLYLHDETREIDGYAPYATRFNGGAYIHGVPVAFQIVEDKRVDPGLKEYLYTIGTTPRSHKCVRNYTSHAKFIYDWIEIGKSAVIVIE</sequence>
<dbReference type="PROSITE" id="PS51257">
    <property type="entry name" value="PROKAR_LIPOPROTEIN"/>
    <property type="match status" value="1"/>
</dbReference>
<evidence type="ECO:0000256" key="3">
    <source>
        <dbReference type="ARBA" id="ARBA00022960"/>
    </source>
</evidence>
<evidence type="ECO:0000256" key="1">
    <source>
        <dbReference type="ARBA" id="ARBA00004752"/>
    </source>
</evidence>
<keyword evidence="3 6" id="KW-0133">Cell shape</keyword>
<dbReference type="EMBL" id="FRAG01000007">
    <property type="protein sequence ID" value="SHJ73291.1"/>
    <property type="molecule type" value="Genomic_DNA"/>
</dbReference>
<evidence type="ECO:0000256" key="4">
    <source>
        <dbReference type="ARBA" id="ARBA00022984"/>
    </source>
</evidence>
<organism evidence="10 11">
    <name type="scientific">Paramaledivibacter caminithermalis (strain DSM 15212 / CIP 107654 / DViRD3)</name>
    <name type="common">Clostridium caminithermale</name>
    <dbReference type="NCBI Taxonomy" id="1121301"/>
    <lineage>
        <taxon>Bacteria</taxon>
        <taxon>Bacillati</taxon>
        <taxon>Bacillota</taxon>
        <taxon>Clostridia</taxon>
        <taxon>Peptostreptococcales</taxon>
        <taxon>Caminicellaceae</taxon>
        <taxon>Paramaledivibacter</taxon>
    </lineage>
</organism>
<keyword evidence="11" id="KW-1185">Reference proteome</keyword>
<dbReference type="PROSITE" id="PS52029">
    <property type="entry name" value="LD_TPASE"/>
    <property type="match status" value="1"/>
</dbReference>
<feature type="signal peptide" evidence="8">
    <location>
        <begin position="1"/>
        <end position="26"/>
    </location>
</feature>
<feature type="compositionally biased region" description="Acidic residues" evidence="7">
    <location>
        <begin position="91"/>
        <end position="101"/>
    </location>
</feature>
<keyword evidence="2" id="KW-0808">Transferase</keyword>
<dbReference type="Gene3D" id="2.30.30.40">
    <property type="entry name" value="SH3 Domains"/>
    <property type="match status" value="1"/>
</dbReference>
<feature type="active site" description="Nucleophile" evidence="6">
    <location>
        <position position="486"/>
    </location>
</feature>
<evidence type="ECO:0000313" key="10">
    <source>
        <dbReference type="EMBL" id="SHJ73291.1"/>
    </source>
</evidence>
<evidence type="ECO:0000256" key="5">
    <source>
        <dbReference type="ARBA" id="ARBA00023316"/>
    </source>
</evidence>
<feature type="compositionally biased region" description="Basic and acidic residues" evidence="7">
    <location>
        <begin position="116"/>
        <end position="142"/>
    </location>
</feature>
<feature type="region of interest" description="Disordered" evidence="7">
    <location>
        <begin position="45"/>
        <end position="145"/>
    </location>
</feature>
<evidence type="ECO:0000313" key="11">
    <source>
        <dbReference type="Proteomes" id="UP000184465"/>
    </source>
</evidence>
<keyword evidence="5 6" id="KW-0961">Cell wall biogenesis/degradation</keyword>
<dbReference type="GO" id="GO:0016740">
    <property type="term" value="F:transferase activity"/>
    <property type="evidence" value="ECO:0007669"/>
    <property type="project" value="UniProtKB-KW"/>
</dbReference>
<dbReference type="GO" id="GO:0071555">
    <property type="term" value="P:cell wall organization"/>
    <property type="evidence" value="ECO:0007669"/>
    <property type="project" value="UniProtKB-UniRule"/>
</dbReference>
<gene>
    <name evidence="10" type="ORF">SAMN02745912_00891</name>
</gene>
<accession>A0A1M6LQ37</accession>
<proteinExistence type="predicted"/>
<feature type="compositionally biased region" description="Basic and acidic residues" evidence="7">
    <location>
        <begin position="71"/>
        <end position="83"/>
    </location>
</feature>
<evidence type="ECO:0000256" key="8">
    <source>
        <dbReference type="SAM" id="SignalP"/>
    </source>
</evidence>
<evidence type="ECO:0000256" key="7">
    <source>
        <dbReference type="SAM" id="MobiDB-lite"/>
    </source>
</evidence>